<accession>A0A9P6SSQ7</accession>
<evidence type="ECO:0000256" key="4">
    <source>
        <dbReference type="ARBA" id="ARBA00022679"/>
    </source>
</evidence>
<dbReference type="PANTHER" id="PTHR23117">
    <property type="entry name" value="GUANYLATE KINASE-RELATED"/>
    <property type="match status" value="1"/>
</dbReference>
<protein>
    <recommendedName>
        <fullName evidence="3">Guanylate kinase</fullName>
        <ecNumber evidence="2">2.7.4.8</ecNumber>
    </recommendedName>
    <alternativeName>
        <fullName evidence="8">GMP kinase</fullName>
    </alternativeName>
</protein>
<evidence type="ECO:0000256" key="3">
    <source>
        <dbReference type="ARBA" id="ARBA00016296"/>
    </source>
</evidence>
<dbReference type="SMART" id="SM00072">
    <property type="entry name" value="GuKc"/>
    <property type="match status" value="1"/>
</dbReference>
<sequence length="298" mass="33693">MTLTVASLRMWTASNYVAVHEYFTSNAVDNWKYSQFFRSLGDQDVGQAEEIWRDSLTKLQQRPETPRYVHAACQHHLDGVKALEGGLELLALPEDHSDHTGTGGATTGSTVSKRPIVLSGPSGAGKSTLLKRLFADYPDRFGFSVSHTTRRPRDQEQDGVHYNFVDLEMFQKGIREKEFVEWAKFSDNHYGTTFQAIRSVNDQGKICILDIDMQGVKQVKETNLNPYYISIQPPSIEELEVRLRGRGSEMEDAIQKRLAAAQEELDYAKEEGVYDEIIINGDFETAYAQLKAFIDKGE</sequence>
<dbReference type="InterPro" id="IPR020590">
    <property type="entry name" value="Guanylate_kinase_CS"/>
</dbReference>
<evidence type="ECO:0000256" key="1">
    <source>
        <dbReference type="ARBA" id="ARBA00005790"/>
    </source>
</evidence>
<proteinExistence type="inferred from homology"/>
<dbReference type="EMBL" id="JAAAHW010000868">
    <property type="protein sequence ID" value="KAF9998372.1"/>
    <property type="molecule type" value="Genomic_DNA"/>
</dbReference>
<dbReference type="CDD" id="cd00071">
    <property type="entry name" value="GMPK"/>
    <property type="match status" value="1"/>
</dbReference>
<organism evidence="11 12">
    <name type="scientific">Modicella reniformis</name>
    <dbReference type="NCBI Taxonomy" id="1440133"/>
    <lineage>
        <taxon>Eukaryota</taxon>
        <taxon>Fungi</taxon>
        <taxon>Fungi incertae sedis</taxon>
        <taxon>Mucoromycota</taxon>
        <taxon>Mortierellomycotina</taxon>
        <taxon>Mortierellomycetes</taxon>
        <taxon>Mortierellales</taxon>
        <taxon>Mortierellaceae</taxon>
        <taxon>Modicella</taxon>
    </lineage>
</organism>
<dbReference type="InterPro" id="IPR027417">
    <property type="entry name" value="P-loop_NTPase"/>
</dbReference>
<dbReference type="InterPro" id="IPR008144">
    <property type="entry name" value="Guanylate_kin-like_dom"/>
</dbReference>
<dbReference type="GO" id="GO:0005829">
    <property type="term" value="C:cytosol"/>
    <property type="evidence" value="ECO:0007669"/>
    <property type="project" value="TreeGrafter"/>
</dbReference>
<dbReference type="EC" id="2.7.4.8" evidence="2"/>
<dbReference type="Gene3D" id="3.40.50.300">
    <property type="entry name" value="P-loop containing nucleotide triphosphate hydrolases"/>
    <property type="match status" value="1"/>
</dbReference>
<dbReference type="NCBIfam" id="TIGR03263">
    <property type="entry name" value="guanyl_kin"/>
    <property type="match status" value="1"/>
</dbReference>
<evidence type="ECO:0000256" key="9">
    <source>
        <dbReference type="SAM" id="MobiDB-lite"/>
    </source>
</evidence>
<evidence type="ECO:0000256" key="8">
    <source>
        <dbReference type="ARBA" id="ARBA00030128"/>
    </source>
</evidence>
<dbReference type="Gene3D" id="3.30.63.10">
    <property type="entry name" value="Guanylate Kinase phosphate binding domain"/>
    <property type="match status" value="1"/>
</dbReference>
<dbReference type="GO" id="GO:0004385">
    <property type="term" value="F:GMP kinase activity"/>
    <property type="evidence" value="ECO:0007669"/>
    <property type="project" value="UniProtKB-EC"/>
</dbReference>
<comment type="caution">
    <text evidence="11">The sequence shown here is derived from an EMBL/GenBank/DDBJ whole genome shotgun (WGS) entry which is preliminary data.</text>
</comment>
<evidence type="ECO:0000256" key="6">
    <source>
        <dbReference type="ARBA" id="ARBA00022777"/>
    </source>
</evidence>
<dbReference type="Pfam" id="PF00625">
    <property type="entry name" value="Guanylate_kin"/>
    <property type="match status" value="1"/>
</dbReference>
<dbReference type="PROSITE" id="PS00856">
    <property type="entry name" value="GUANYLATE_KINASE_1"/>
    <property type="match status" value="1"/>
</dbReference>
<keyword evidence="6" id="KW-0418">Kinase</keyword>
<feature type="region of interest" description="Disordered" evidence="9">
    <location>
        <begin position="94"/>
        <end position="117"/>
    </location>
</feature>
<dbReference type="InterPro" id="IPR008145">
    <property type="entry name" value="GK/Ca_channel_bsu"/>
</dbReference>
<dbReference type="SUPFAM" id="SSF52540">
    <property type="entry name" value="P-loop containing nucleoside triphosphate hydrolases"/>
    <property type="match status" value="1"/>
</dbReference>
<dbReference type="PROSITE" id="PS50052">
    <property type="entry name" value="GUANYLATE_KINASE_2"/>
    <property type="match status" value="1"/>
</dbReference>
<evidence type="ECO:0000256" key="2">
    <source>
        <dbReference type="ARBA" id="ARBA00012961"/>
    </source>
</evidence>
<keyword evidence="4" id="KW-0808">Transferase</keyword>
<dbReference type="OrthoDB" id="6334211at2759"/>
<keyword evidence="12" id="KW-1185">Reference proteome</keyword>
<evidence type="ECO:0000313" key="11">
    <source>
        <dbReference type="EMBL" id="KAF9998372.1"/>
    </source>
</evidence>
<evidence type="ECO:0000313" key="12">
    <source>
        <dbReference type="Proteomes" id="UP000749646"/>
    </source>
</evidence>
<keyword evidence="7" id="KW-0067">ATP-binding</keyword>
<reference evidence="11" key="1">
    <citation type="journal article" date="2020" name="Fungal Divers.">
        <title>Resolving the Mortierellaceae phylogeny through synthesis of multi-gene phylogenetics and phylogenomics.</title>
        <authorList>
            <person name="Vandepol N."/>
            <person name="Liber J."/>
            <person name="Desiro A."/>
            <person name="Na H."/>
            <person name="Kennedy M."/>
            <person name="Barry K."/>
            <person name="Grigoriev I.V."/>
            <person name="Miller A.N."/>
            <person name="O'Donnell K."/>
            <person name="Stajich J.E."/>
            <person name="Bonito G."/>
        </authorList>
    </citation>
    <scope>NUCLEOTIDE SEQUENCE</scope>
    <source>
        <strain evidence="11">MES-2147</strain>
    </source>
</reference>
<evidence type="ECO:0000256" key="5">
    <source>
        <dbReference type="ARBA" id="ARBA00022741"/>
    </source>
</evidence>
<dbReference type="AlphaFoldDB" id="A0A9P6SSQ7"/>
<comment type="similarity">
    <text evidence="1">Belongs to the guanylate kinase family.</text>
</comment>
<evidence type="ECO:0000259" key="10">
    <source>
        <dbReference type="PROSITE" id="PS50052"/>
    </source>
</evidence>
<dbReference type="FunFam" id="3.40.50.300:FF:000776">
    <property type="entry name" value="Guanylate kinase 2"/>
    <property type="match status" value="1"/>
</dbReference>
<evidence type="ECO:0000256" key="7">
    <source>
        <dbReference type="ARBA" id="ARBA00022840"/>
    </source>
</evidence>
<keyword evidence="5" id="KW-0547">Nucleotide-binding</keyword>
<dbReference type="GO" id="GO:0005524">
    <property type="term" value="F:ATP binding"/>
    <property type="evidence" value="ECO:0007669"/>
    <property type="project" value="UniProtKB-KW"/>
</dbReference>
<dbReference type="InterPro" id="IPR017665">
    <property type="entry name" value="Guanylate_kinase"/>
</dbReference>
<dbReference type="PANTHER" id="PTHR23117:SF13">
    <property type="entry name" value="GUANYLATE KINASE"/>
    <property type="match status" value="1"/>
</dbReference>
<dbReference type="FunFam" id="3.30.63.10:FF:000002">
    <property type="entry name" value="Guanylate kinase 1"/>
    <property type="match status" value="1"/>
</dbReference>
<dbReference type="Proteomes" id="UP000749646">
    <property type="component" value="Unassembled WGS sequence"/>
</dbReference>
<name>A0A9P6SSQ7_9FUNG</name>
<gene>
    <name evidence="11" type="ORF">BGZ65_006123</name>
</gene>
<feature type="domain" description="Guanylate kinase-like" evidence="10">
    <location>
        <begin position="113"/>
        <end position="295"/>
    </location>
</feature>